<evidence type="ECO:0000313" key="5">
    <source>
        <dbReference type="Proteomes" id="UP001303889"/>
    </source>
</evidence>
<dbReference type="Pfam" id="PF12796">
    <property type="entry name" value="Ank_2"/>
    <property type="match status" value="1"/>
</dbReference>
<evidence type="ECO:0000256" key="2">
    <source>
        <dbReference type="ARBA" id="ARBA00023043"/>
    </source>
</evidence>
<dbReference type="EMBL" id="MU855555">
    <property type="protein sequence ID" value="KAK3901787.1"/>
    <property type="molecule type" value="Genomic_DNA"/>
</dbReference>
<reference evidence="4" key="1">
    <citation type="journal article" date="2023" name="Mol. Phylogenet. Evol.">
        <title>Genome-scale phylogeny and comparative genomics of the fungal order Sordariales.</title>
        <authorList>
            <person name="Hensen N."/>
            <person name="Bonometti L."/>
            <person name="Westerberg I."/>
            <person name="Brannstrom I.O."/>
            <person name="Guillou S."/>
            <person name="Cros-Aarteil S."/>
            <person name="Calhoun S."/>
            <person name="Haridas S."/>
            <person name="Kuo A."/>
            <person name="Mondo S."/>
            <person name="Pangilinan J."/>
            <person name="Riley R."/>
            <person name="LaButti K."/>
            <person name="Andreopoulos B."/>
            <person name="Lipzen A."/>
            <person name="Chen C."/>
            <person name="Yan M."/>
            <person name="Daum C."/>
            <person name="Ng V."/>
            <person name="Clum A."/>
            <person name="Steindorff A."/>
            <person name="Ohm R.A."/>
            <person name="Martin F."/>
            <person name="Silar P."/>
            <person name="Natvig D.O."/>
            <person name="Lalanne C."/>
            <person name="Gautier V."/>
            <person name="Ament-Velasquez S.L."/>
            <person name="Kruys A."/>
            <person name="Hutchinson M.I."/>
            <person name="Powell A.J."/>
            <person name="Barry K."/>
            <person name="Miller A.N."/>
            <person name="Grigoriev I.V."/>
            <person name="Debuchy R."/>
            <person name="Gladieux P."/>
            <person name="Hiltunen Thoren M."/>
            <person name="Johannesson H."/>
        </authorList>
    </citation>
    <scope>NUCLEOTIDE SEQUENCE</scope>
    <source>
        <strain evidence="4">CBS 103.79</strain>
    </source>
</reference>
<name>A0AAN6RSH2_9PEZI</name>
<dbReference type="AlphaFoldDB" id="A0AAN6RSH2"/>
<dbReference type="PROSITE" id="PS50088">
    <property type="entry name" value="ANK_REPEAT"/>
    <property type="match status" value="4"/>
</dbReference>
<evidence type="ECO:0000256" key="3">
    <source>
        <dbReference type="PROSITE-ProRule" id="PRU00023"/>
    </source>
</evidence>
<feature type="repeat" description="ANK" evidence="3">
    <location>
        <begin position="88"/>
        <end position="120"/>
    </location>
</feature>
<dbReference type="Proteomes" id="UP001303889">
    <property type="component" value="Unassembled WGS sequence"/>
</dbReference>
<organism evidence="4 5">
    <name type="scientific">Staphylotrichum tortipilum</name>
    <dbReference type="NCBI Taxonomy" id="2831512"/>
    <lineage>
        <taxon>Eukaryota</taxon>
        <taxon>Fungi</taxon>
        <taxon>Dikarya</taxon>
        <taxon>Ascomycota</taxon>
        <taxon>Pezizomycotina</taxon>
        <taxon>Sordariomycetes</taxon>
        <taxon>Sordariomycetidae</taxon>
        <taxon>Sordariales</taxon>
        <taxon>Chaetomiaceae</taxon>
        <taxon>Staphylotrichum</taxon>
    </lineage>
</organism>
<dbReference type="Gene3D" id="1.25.40.20">
    <property type="entry name" value="Ankyrin repeat-containing domain"/>
    <property type="match status" value="1"/>
</dbReference>
<reference evidence="4" key="2">
    <citation type="submission" date="2023-05" db="EMBL/GenBank/DDBJ databases">
        <authorList>
            <consortium name="Lawrence Berkeley National Laboratory"/>
            <person name="Steindorff A."/>
            <person name="Hensen N."/>
            <person name="Bonometti L."/>
            <person name="Westerberg I."/>
            <person name="Brannstrom I.O."/>
            <person name="Guillou S."/>
            <person name="Cros-Aarteil S."/>
            <person name="Calhoun S."/>
            <person name="Haridas S."/>
            <person name="Kuo A."/>
            <person name="Mondo S."/>
            <person name="Pangilinan J."/>
            <person name="Riley R."/>
            <person name="Labutti K."/>
            <person name="Andreopoulos B."/>
            <person name="Lipzen A."/>
            <person name="Chen C."/>
            <person name="Yanf M."/>
            <person name="Daum C."/>
            <person name="Ng V."/>
            <person name="Clum A."/>
            <person name="Ohm R."/>
            <person name="Martin F."/>
            <person name="Silar P."/>
            <person name="Natvig D."/>
            <person name="Lalanne C."/>
            <person name="Gautier V."/>
            <person name="Ament-Velasquez S.L."/>
            <person name="Kruys A."/>
            <person name="Hutchinson M.I."/>
            <person name="Powell A.J."/>
            <person name="Barry K."/>
            <person name="Miller A.N."/>
            <person name="Grigoriev I.V."/>
            <person name="Debuchy R."/>
            <person name="Gladieux P."/>
            <person name="Thoren M.H."/>
            <person name="Johannesson H."/>
        </authorList>
    </citation>
    <scope>NUCLEOTIDE SEQUENCE</scope>
    <source>
        <strain evidence="4">CBS 103.79</strain>
    </source>
</reference>
<dbReference type="SUPFAM" id="SSF48403">
    <property type="entry name" value="Ankyrin repeat"/>
    <property type="match status" value="1"/>
</dbReference>
<accession>A0AAN6RSH2</accession>
<dbReference type="PANTHER" id="PTHR24198">
    <property type="entry name" value="ANKYRIN REPEAT AND PROTEIN KINASE DOMAIN-CONTAINING PROTEIN"/>
    <property type="match status" value="1"/>
</dbReference>
<evidence type="ECO:0000256" key="1">
    <source>
        <dbReference type="ARBA" id="ARBA00022737"/>
    </source>
</evidence>
<dbReference type="PANTHER" id="PTHR24198:SF193">
    <property type="match status" value="1"/>
</dbReference>
<sequence>MSGDRGVIWNDWFRGYTPTQRAASIGDIKALRMLLDRGTSVNEAPDSKSGRTALQAAALLKRKSGKMAIIDLLLDRGANINAEPAAEGGVTALQAAAIVGDLMLAKCFITRGANVNAWPSAKHGRTAIEGAAEHGRLDMVQLLLNAGAVGNIVTGFKHPIELAESNGHFTVAKLLKEASGGSGL</sequence>
<comment type="caution">
    <text evidence="4">The sequence shown here is derived from an EMBL/GenBank/DDBJ whole genome shotgun (WGS) entry which is preliminary data.</text>
</comment>
<keyword evidence="1" id="KW-0677">Repeat</keyword>
<keyword evidence="5" id="KW-1185">Reference proteome</keyword>
<dbReference type="PROSITE" id="PS50297">
    <property type="entry name" value="ANK_REP_REGION"/>
    <property type="match status" value="4"/>
</dbReference>
<dbReference type="InterPro" id="IPR036770">
    <property type="entry name" value="Ankyrin_rpt-contain_sf"/>
</dbReference>
<feature type="repeat" description="ANK" evidence="3">
    <location>
        <begin position="123"/>
        <end position="155"/>
    </location>
</feature>
<gene>
    <name evidence="4" type="ORF">C8A05DRAFT_16077</name>
</gene>
<proteinExistence type="predicted"/>
<feature type="repeat" description="ANK" evidence="3">
    <location>
        <begin position="49"/>
        <end position="85"/>
    </location>
</feature>
<dbReference type="InterPro" id="IPR002110">
    <property type="entry name" value="Ankyrin_rpt"/>
</dbReference>
<keyword evidence="2 3" id="KW-0040">ANK repeat</keyword>
<feature type="repeat" description="ANK" evidence="3">
    <location>
        <begin position="14"/>
        <end position="46"/>
    </location>
</feature>
<protein>
    <submittedName>
        <fullName evidence="4">Ankyrin repeat domain-containing protein 50</fullName>
    </submittedName>
</protein>
<evidence type="ECO:0000313" key="4">
    <source>
        <dbReference type="EMBL" id="KAK3901787.1"/>
    </source>
</evidence>
<dbReference type="SMART" id="SM00248">
    <property type="entry name" value="ANK"/>
    <property type="match status" value="4"/>
</dbReference>